<accession>A0A367XV92</accession>
<proteinExistence type="predicted"/>
<feature type="domain" description="K Homology" evidence="2">
    <location>
        <begin position="484"/>
        <end position="563"/>
    </location>
</feature>
<dbReference type="InterPro" id="IPR056553">
    <property type="entry name" value="KH_Mug60-KHD4"/>
</dbReference>
<reference evidence="3 4" key="1">
    <citation type="submission" date="2018-06" db="EMBL/GenBank/DDBJ databases">
        <title>Whole genome sequencing of Candida tropicalis (genome annotated by CSBL at Korea University).</title>
        <authorList>
            <person name="Ahn J."/>
        </authorList>
    </citation>
    <scope>NUCLEOTIDE SEQUENCE [LARGE SCALE GENOMIC DNA]</scope>
    <source>
        <strain evidence="3 4">ATCC 20962</strain>
    </source>
</reference>
<evidence type="ECO:0000313" key="3">
    <source>
        <dbReference type="EMBL" id="RCK57543.1"/>
    </source>
</evidence>
<dbReference type="SUPFAM" id="SSF54791">
    <property type="entry name" value="Eukaryotic type KH-domain (KH-domain type I)"/>
    <property type="match status" value="1"/>
</dbReference>
<dbReference type="Pfam" id="PF00013">
    <property type="entry name" value="KH_1"/>
    <property type="match status" value="1"/>
</dbReference>
<dbReference type="AlphaFoldDB" id="A0A367XV92"/>
<organism evidence="3 4">
    <name type="scientific">Candida viswanathii</name>
    <dbReference type="NCBI Taxonomy" id="5486"/>
    <lineage>
        <taxon>Eukaryota</taxon>
        <taxon>Fungi</taxon>
        <taxon>Dikarya</taxon>
        <taxon>Ascomycota</taxon>
        <taxon>Saccharomycotina</taxon>
        <taxon>Pichiomycetes</taxon>
        <taxon>Debaryomycetaceae</taxon>
        <taxon>Candida/Lodderomyces clade</taxon>
        <taxon>Candida</taxon>
    </lineage>
</organism>
<dbReference type="STRING" id="5486.A0A367XV92"/>
<dbReference type="PROSITE" id="PS50084">
    <property type="entry name" value="KH_TYPE_1"/>
    <property type="match status" value="1"/>
</dbReference>
<dbReference type="Proteomes" id="UP000253472">
    <property type="component" value="Unassembled WGS sequence"/>
</dbReference>
<dbReference type="GO" id="GO:0003723">
    <property type="term" value="F:RNA binding"/>
    <property type="evidence" value="ECO:0007669"/>
    <property type="project" value="UniProtKB-UniRule"/>
</dbReference>
<comment type="caution">
    <text evidence="3">The sequence shown here is derived from an EMBL/GenBank/DDBJ whole genome shotgun (WGS) entry which is preliminary data.</text>
</comment>
<dbReference type="SMART" id="SM00322">
    <property type="entry name" value="KH"/>
    <property type="match status" value="1"/>
</dbReference>
<dbReference type="OrthoDB" id="271862at2759"/>
<dbReference type="InterPro" id="IPR036612">
    <property type="entry name" value="KH_dom_type_1_sf"/>
</dbReference>
<keyword evidence="1" id="KW-0694">RNA-binding</keyword>
<dbReference type="InterPro" id="IPR004087">
    <property type="entry name" value="KH_dom"/>
</dbReference>
<evidence type="ECO:0000256" key="1">
    <source>
        <dbReference type="PROSITE-ProRule" id="PRU00117"/>
    </source>
</evidence>
<protein>
    <recommendedName>
        <fullName evidence="2">K Homology domain-containing protein</fullName>
    </recommendedName>
</protein>
<dbReference type="Gene3D" id="3.30.1370.10">
    <property type="entry name" value="K Homology domain, type 1"/>
    <property type="match status" value="1"/>
</dbReference>
<dbReference type="Pfam" id="PF24563">
    <property type="entry name" value="KH_Mug60-KHD4"/>
    <property type="match status" value="1"/>
</dbReference>
<sequence length="858" mass="97305">MSSNTVIQNLEYSFILDPKFTNTEVVTYYETHNGIWRDYTTSSLEATISYKMIDNLHVLHKVTRRINNVQAKLGKSTKNYITIVDPSVANPLISVSIHGNEQFCNDSRHQILTNYNQVGHKTLNLTEMEFMSIDEAFTNDMIKLSQRYEVELIINNDKNSFLQNQQDKGYTQREYAIHIVGKKDNITLCETALRILIDSLLNGYIIDCIDMPLSMIPVLGGVDLNNFLQIAKQTKANIYVPDLLPNLFNSNIISNNKDLKIWVTAKNTSELLLAKHILNKLIEDKRDLITKTITMNKTKLDSMILNNQKELLNIMFKYGVFIQLPSLGELNNATITVQGCLPESVNDCVNDINGIATNYYSMDAVSPVNEMGLAQLVQLRKTCVVTSNQCGIQVTGRSDEFKPILAQLASNSMAIKLRLEMGNDQRDFITGKKNGKLIKILNQLQNIPKINFATFNEYNFYIDVEVTTNIPIIAKALDLLELEMPLELKFNIPEVFHKSIIGNGGSIIQGIMKKFNVYIKFSSNKTSPNTYSLKRTNNVLIKCPRKNAKNIQLVKYEIDQLVYKCCMNYTTPQPNTTTTIYHSIKFELLKSHYLLLINNNKLGQVNKIESDYQSFINFPTSIEDFKNNSKLVIDMKGSESKVKHCAKQLKKILPSNYEFKVSANPGKFDDVFVNNKQDFENQIVIPFKILLGIEVMVNEFTNNDAAHHQFILSYFEDEETEQGKGEKLQNGIDSLSLFLRQRGFVITQKGEMEFNPLVDPVVSHSPVKLNQTLFAPVVAGAGPSSNASGGAISPVGALKPITNNFQILLPSKFQYLPNKMQCLPTKQQGAYYLPTKQQYLTARQYLPVKQPNFHKLVF</sequence>
<name>A0A367XV92_9ASCO</name>
<gene>
    <name evidence="3" type="ORF">Cantr_06461</name>
</gene>
<keyword evidence="4" id="KW-1185">Reference proteome</keyword>
<evidence type="ECO:0000259" key="2">
    <source>
        <dbReference type="SMART" id="SM00322"/>
    </source>
</evidence>
<dbReference type="EMBL" id="QLNQ01000028">
    <property type="protein sequence ID" value="RCK57543.1"/>
    <property type="molecule type" value="Genomic_DNA"/>
</dbReference>
<dbReference type="InterPro" id="IPR004088">
    <property type="entry name" value="KH_dom_type_1"/>
</dbReference>
<evidence type="ECO:0000313" key="4">
    <source>
        <dbReference type="Proteomes" id="UP000253472"/>
    </source>
</evidence>